<dbReference type="EMBL" id="CAJVPL010002240">
    <property type="protein sequence ID" value="CAG8604267.1"/>
    <property type="molecule type" value="Genomic_DNA"/>
</dbReference>
<evidence type="ECO:0000256" key="1">
    <source>
        <dbReference type="SAM" id="Coils"/>
    </source>
</evidence>
<evidence type="ECO:0000313" key="2">
    <source>
        <dbReference type="EMBL" id="CAG8604267.1"/>
    </source>
</evidence>
<proteinExistence type="predicted"/>
<comment type="caution">
    <text evidence="2">The sequence shown here is derived from an EMBL/GenBank/DDBJ whole genome shotgun (WGS) entry which is preliminary data.</text>
</comment>
<name>A0A9N9CL80_9GLOM</name>
<reference evidence="2" key="1">
    <citation type="submission" date="2021-06" db="EMBL/GenBank/DDBJ databases">
        <authorList>
            <person name="Kallberg Y."/>
            <person name="Tangrot J."/>
            <person name="Rosling A."/>
        </authorList>
    </citation>
    <scope>NUCLEOTIDE SEQUENCE</scope>
    <source>
        <strain evidence="2">MT106</strain>
    </source>
</reference>
<keyword evidence="1" id="KW-0175">Coiled coil</keyword>
<dbReference type="AlphaFoldDB" id="A0A9N9CL80"/>
<dbReference type="OrthoDB" id="2420210at2759"/>
<sequence length="279" mass="31563">MKCIITLGKRIAKSIFNSQNERVSKKIIQLQSEGWKITGKIVQELEQKLNNTTSELRNTRKKLHRSQKKILTLQELLEHESDLSSENDENYSFDSNEDINISITRNPEFQELIQHLITKGKLGSSLFIFHGNEESGMNFSNIIAAVGLAGEANHEEWSTMLCLCGITRQSGNSQYFQKQERFFNGIKTAAKDSANNALRIVCEELTSKGNEILEVEFDCAWSKVREAPQASAEFIYNGKLEGFCHKSIVVFNVVEKSRIYNNKNGNTIIINNGNYNGSS</sequence>
<keyword evidence="3" id="KW-1185">Reference proteome</keyword>
<organism evidence="2 3">
    <name type="scientific">Ambispora gerdemannii</name>
    <dbReference type="NCBI Taxonomy" id="144530"/>
    <lineage>
        <taxon>Eukaryota</taxon>
        <taxon>Fungi</taxon>
        <taxon>Fungi incertae sedis</taxon>
        <taxon>Mucoromycota</taxon>
        <taxon>Glomeromycotina</taxon>
        <taxon>Glomeromycetes</taxon>
        <taxon>Archaeosporales</taxon>
        <taxon>Ambisporaceae</taxon>
        <taxon>Ambispora</taxon>
    </lineage>
</organism>
<gene>
    <name evidence="2" type="ORF">AGERDE_LOCUS9257</name>
</gene>
<evidence type="ECO:0000313" key="3">
    <source>
        <dbReference type="Proteomes" id="UP000789831"/>
    </source>
</evidence>
<feature type="coiled-coil region" evidence="1">
    <location>
        <begin position="42"/>
        <end position="76"/>
    </location>
</feature>
<protein>
    <submittedName>
        <fullName evidence="2">4136_t:CDS:1</fullName>
    </submittedName>
</protein>
<dbReference type="Proteomes" id="UP000789831">
    <property type="component" value="Unassembled WGS sequence"/>
</dbReference>
<accession>A0A9N9CL80</accession>